<feature type="region of interest" description="Disordered" evidence="1">
    <location>
        <begin position="132"/>
        <end position="161"/>
    </location>
</feature>
<evidence type="ECO:0000313" key="4">
    <source>
        <dbReference type="Proteomes" id="UP000184383"/>
    </source>
</evidence>
<dbReference type="Proteomes" id="UP000184383">
    <property type="component" value="Unassembled WGS sequence"/>
</dbReference>
<dbReference type="InterPro" id="IPR047092">
    <property type="entry name" value="AFUB_07903/YDR124W-like_hel"/>
</dbReference>
<dbReference type="Pfam" id="PF11001">
    <property type="entry name" value="AFUB_07903_YDR124W_hel"/>
    <property type="match status" value="1"/>
</dbReference>
<accession>A0A1L9RGD6</accession>
<reference evidence="4" key="1">
    <citation type="journal article" date="2017" name="Genome Biol.">
        <title>Comparative genomics reveals high biological diversity and specific adaptations in the industrially and medically important fungal genus Aspergillus.</title>
        <authorList>
            <person name="de Vries R.P."/>
            <person name="Riley R."/>
            <person name="Wiebenga A."/>
            <person name="Aguilar-Osorio G."/>
            <person name="Amillis S."/>
            <person name="Uchima C.A."/>
            <person name="Anderluh G."/>
            <person name="Asadollahi M."/>
            <person name="Askin M."/>
            <person name="Barry K."/>
            <person name="Battaglia E."/>
            <person name="Bayram O."/>
            <person name="Benocci T."/>
            <person name="Braus-Stromeyer S.A."/>
            <person name="Caldana C."/>
            <person name="Canovas D."/>
            <person name="Cerqueira G.C."/>
            <person name="Chen F."/>
            <person name="Chen W."/>
            <person name="Choi C."/>
            <person name="Clum A."/>
            <person name="Dos Santos R.A."/>
            <person name="Damasio A.R."/>
            <person name="Diallinas G."/>
            <person name="Emri T."/>
            <person name="Fekete E."/>
            <person name="Flipphi M."/>
            <person name="Freyberg S."/>
            <person name="Gallo A."/>
            <person name="Gournas C."/>
            <person name="Habgood R."/>
            <person name="Hainaut M."/>
            <person name="Harispe M.L."/>
            <person name="Henrissat B."/>
            <person name="Hilden K.S."/>
            <person name="Hope R."/>
            <person name="Hossain A."/>
            <person name="Karabika E."/>
            <person name="Karaffa L."/>
            <person name="Karanyi Z."/>
            <person name="Krasevec N."/>
            <person name="Kuo A."/>
            <person name="Kusch H."/>
            <person name="LaButti K."/>
            <person name="Lagendijk E.L."/>
            <person name="Lapidus A."/>
            <person name="Levasseur A."/>
            <person name="Lindquist E."/>
            <person name="Lipzen A."/>
            <person name="Logrieco A.F."/>
            <person name="MacCabe A."/>
            <person name="Maekelae M.R."/>
            <person name="Malavazi I."/>
            <person name="Melin P."/>
            <person name="Meyer V."/>
            <person name="Mielnichuk N."/>
            <person name="Miskei M."/>
            <person name="Molnar A.P."/>
            <person name="Mule G."/>
            <person name="Ngan C.Y."/>
            <person name="Orejas M."/>
            <person name="Orosz E."/>
            <person name="Ouedraogo J.P."/>
            <person name="Overkamp K.M."/>
            <person name="Park H.-S."/>
            <person name="Perrone G."/>
            <person name="Piumi F."/>
            <person name="Punt P.J."/>
            <person name="Ram A.F."/>
            <person name="Ramon A."/>
            <person name="Rauscher S."/>
            <person name="Record E."/>
            <person name="Riano-Pachon D.M."/>
            <person name="Robert V."/>
            <person name="Roehrig J."/>
            <person name="Ruller R."/>
            <person name="Salamov A."/>
            <person name="Salih N.S."/>
            <person name="Samson R.A."/>
            <person name="Sandor E."/>
            <person name="Sanguinetti M."/>
            <person name="Schuetze T."/>
            <person name="Sepcic K."/>
            <person name="Shelest E."/>
            <person name="Sherlock G."/>
            <person name="Sophianopoulou V."/>
            <person name="Squina F.M."/>
            <person name="Sun H."/>
            <person name="Susca A."/>
            <person name="Todd R.B."/>
            <person name="Tsang A."/>
            <person name="Unkles S.E."/>
            <person name="van de Wiele N."/>
            <person name="van Rossen-Uffink D."/>
            <person name="Oliveira J.V."/>
            <person name="Vesth T.C."/>
            <person name="Visser J."/>
            <person name="Yu J.-H."/>
            <person name="Zhou M."/>
            <person name="Andersen M.R."/>
            <person name="Archer D.B."/>
            <person name="Baker S.E."/>
            <person name="Benoit I."/>
            <person name="Brakhage A.A."/>
            <person name="Braus G.H."/>
            <person name="Fischer R."/>
            <person name="Frisvad J.C."/>
            <person name="Goldman G.H."/>
            <person name="Houbraken J."/>
            <person name="Oakley B."/>
            <person name="Pocsi I."/>
            <person name="Scazzocchio C."/>
            <person name="Seiboth B."/>
            <person name="vanKuyk P.A."/>
            <person name="Wortman J."/>
            <person name="Dyer P.S."/>
            <person name="Grigoriev I.V."/>
        </authorList>
    </citation>
    <scope>NUCLEOTIDE SEQUENCE [LARGE SCALE GENOMIC DNA]</scope>
    <source>
        <strain evidence="4">DTO 134E9</strain>
    </source>
</reference>
<name>A0A1L9RGD6_ASPWE</name>
<dbReference type="RefSeq" id="XP_040687666.1">
    <property type="nucleotide sequence ID" value="XM_040838184.1"/>
</dbReference>
<feature type="compositionally biased region" description="Low complexity" evidence="1">
    <location>
        <begin position="408"/>
        <end position="430"/>
    </location>
</feature>
<proteinExistence type="predicted"/>
<feature type="compositionally biased region" description="Polar residues" evidence="1">
    <location>
        <begin position="337"/>
        <end position="348"/>
    </location>
</feature>
<feature type="region of interest" description="Disordered" evidence="1">
    <location>
        <begin position="332"/>
        <end position="430"/>
    </location>
</feature>
<organism evidence="3 4">
    <name type="scientific">Aspergillus wentii DTO 134E9</name>
    <dbReference type="NCBI Taxonomy" id="1073089"/>
    <lineage>
        <taxon>Eukaryota</taxon>
        <taxon>Fungi</taxon>
        <taxon>Dikarya</taxon>
        <taxon>Ascomycota</taxon>
        <taxon>Pezizomycotina</taxon>
        <taxon>Eurotiomycetes</taxon>
        <taxon>Eurotiomycetidae</taxon>
        <taxon>Eurotiales</taxon>
        <taxon>Aspergillaceae</taxon>
        <taxon>Aspergillus</taxon>
        <taxon>Aspergillus subgen. Cremei</taxon>
    </lineage>
</organism>
<dbReference type="PANTHER" id="PTHR36102">
    <property type="entry name" value="CHROMOSOME 10, WHOLE GENOME SHOTGUN SEQUENCE"/>
    <property type="match status" value="1"/>
</dbReference>
<sequence>MAVGAIGSAYGMDAMRKSVSGGEEHRMLPYDDVMLQPRSMQAPSSRTKTFDLPYPHFALMYIDRNGELGLEASPSLAGCGRAIFTEEVRDRFLKTAAAGGQPNSIPGFSFQQNSSWYQSGLSKSTELIPCEWQSQHQTKRQRRNGAMDRRGSDSMSPGPIKRTALRVGNQDLLRRYYEKAFENFQQLNCRVIAKAFIKLVEPRKQVNHPYNGRKTSAGAPQRIDPELTKPKWWPTGVTHKEPDHLLKAERIRLLVHILCELMNSHGITAEKLKEAGQDVRRQIVPSERLHVLDEIYYVRHMEECYLKGEIDGDTTIHVSHVHLAEANFEFDHHEQDASQSPQDQSVPTVTVKADGSSLTDDQTQKRNSDNDAVPSVSRKRKSASTSSDDRLSYVEDNGQLKQPTHQDSGLSLSPSSCQSSSSRKSSLEASLPSYSPEMMTSMMPSGAPARPICTPKDVHHTGSTCMPDYFTQQLLVPTPGQPTEPGYWTHPHLAQAQLVYNHGY</sequence>
<gene>
    <name evidence="3" type="ORF">ASPWEDRAFT_552642</name>
</gene>
<feature type="domain" description="Subtelomeric hrmA-associated cluster protein AFUB-079030/YDR124W-like helical bundle" evidence="2">
    <location>
        <begin position="167"/>
        <end position="301"/>
    </location>
</feature>
<evidence type="ECO:0000313" key="3">
    <source>
        <dbReference type="EMBL" id="OJJ33990.1"/>
    </source>
</evidence>
<dbReference type="InterPro" id="IPR021264">
    <property type="entry name" value="AFUB_079030/YDR124W-like"/>
</dbReference>
<dbReference type="STRING" id="1073089.A0A1L9RGD6"/>
<evidence type="ECO:0000256" key="1">
    <source>
        <dbReference type="SAM" id="MobiDB-lite"/>
    </source>
</evidence>
<protein>
    <recommendedName>
        <fullName evidence="2">Subtelomeric hrmA-associated cluster protein AFUB-079030/YDR124W-like helical bundle domain-containing protein</fullName>
    </recommendedName>
</protein>
<evidence type="ECO:0000259" key="2">
    <source>
        <dbReference type="Pfam" id="PF11001"/>
    </source>
</evidence>
<keyword evidence="4" id="KW-1185">Reference proteome</keyword>
<dbReference type="GeneID" id="63754032"/>
<dbReference type="EMBL" id="KV878213">
    <property type="protein sequence ID" value="OJJ33990.1"/>
    <property type="molecule type" value="Genomic_DNA"/>
</dbReference>
<dbReference type="VEuPathDB" id="FungiDB:ASPWEDRAFT_552642"/>
<dbReference type="OrthoDB" id="5338458at2759"/>
<dbReference type="AlphaFoldDB" id="A0A1L9RGD6"/>
<dbReference type="PANTHER" id="PTHR36102:SF4">
    <property type="entry name" value="YDR124W-LIKE HELICAL BUNDLE DOMAIN-CONTAINING PROTEIN"/>
    <property type="match status" value="1"/>
</dbReference>